<reference evidence="3" key="1">
    <citation type="journal article" date="2015" name="Proc. Natl. Acad. Sci. U.S.A.">
        <title>Genome sequencing of adzuki bean (Vigna angularis) provides insight into high starch and low fat accumulation and domestication.</title>
        <authorList>
            <person name="Yang K."/>
            <person name="Tian Z."/>
            <person name="Chen C."/>
            <person name="Luo L."/>
            <person name="Zhao B."/>
            <person name="Wang Z."/>
            <person name="Yu L."/>
            <person name="Li Y."/>
            <person name="Sun Y."/>
            <person name="Li W."/>
            <person name="Chen Y."/>
            <person name="Li Y."/>
            <person name="Zhang Y."/>
            <person name="Ai D."/>
            <person name="Zhao J."/>
            <person name="Shang C."/>
            <person name="Ma Y."/>
            <person name="Wu B."/>
            <person name="Wang M."/>
            <person name="Gao L."/>
            <person name="Sun D."/>
            <person name="Zhang P."/>
            <person name="Guo F."/>
            <person name="Wang W."/>
            <person name="Li Y."/>
            <person name="Wang J."/>
            <person name="Varshney R.K."/>
            <person name="Wang J."/>
            <person name="Ling H.Q."/>
            <person name="Wan P."/>
        </authorList>
    </citation>
    <scope>NUCLEOTIDE SEQUENCE</scope>
    <source>
        <strain evidence="3">cv. Jingnong 6</strain>
    </source>
</reference>
<dbReference type="Gramene" id="KOM40450">
    <property type="protein sequence ID" value="KOM40450"/>
    <property type="gene ID" value="LR48_Vigan04g064800"/>
</dbReference>
<dbReference type="AlphaFoldDB" id="A0A0L9UC20"/>
<protein>
    <submittedName>
        <fullName evidence="2">Uncharacterized protein</fullName>
    </submittedName>
</protein>
<feature type="coiled-coil region" evidence="1">
    <location>
        <begin position="222"/>
        <end position="249"/>
    </location>
</feature>
<accession>A0A0L9UC20</accession>
<name>A0A0L9UC20_PHAAN</name>
<evidence type="ECO:0000256" key="1">
    <source>
        <dbReference type="SAM" id="Coils"/>
    </source>
</evidence>
<organism evidence="2 3">
    <name type="scientific">Phaseolus angularis</name>
    <name type="common">Azuki bean</name>
    <name type="synonym">Vigna angularis</name>
    <dbReference type="NCBI Taxonomy" id="3914"/>
    <lineage>
        <taxon>Eukaryota</taxon>
        <taxon>Viridiplantae</taxon>
        <taxon>Streptophyta</taxon>
        <taxon>Embryophyta</taxon>
        <taxon>Tracheophyta</taxon>
        <taxon>Spermatophyta</taxon>
        <taxon>Magnoliopsida</taxon>
        <taxon>eudicotyledons</taxon>
        <taxon>Gunneridae</taxon>
        <taxon>Pentapetalae</taxon>
        <taxon>rosids</taxon>
        <taxon>fabids</taxon>
        <taxon>Fabales</taxon>
        <taxon>Fabaceae</taxon>
        <taxon>Papilionoideae</taxon>
        <taxon>50 kb inversion clade</taxon>
        <taxon>NPAAA clade</taxon>
        <taxon>indigoferoid/millettioid clade</taxon>
        <taxon>Phaseoleae</taxon>
        <taxon>Vigna</taxon>
    </lineage>
</organism>
<evidence type="ECO:0000313" key="3">
    <source>
        <dbReference type="Proteomes" id="UP000053144"/>
    </source>
</evidence>
<dbReference type="EMBL" id="CM003374">
    <property type="protein sequence ID" value="KOM40450.1"/>
    <property type="molecule type" value="Genomic_DNA"/>
</dbReference>
<sequence>MIIDNKLVESIESLSAKEMISTSSFGEAVDFRGIGKVDKNFIPLLEEVCSWYPSLIDSKKNRSQRFTEWAFTALGRVLHFLNTKKLREMDHDAYNNLQILWEEVETFGFDLEWLIPHVQFALGVKTHVERALEVKRLEENVTILEMEAMTSRTKMIEAMVNLRRTRRDLVKTKDGFEECDLDAELGYGGGEKDLVRRMSHQELLEAAFEMSTRAALLMLRDTETAEDRVKQLKEKLAILNSDLDKALKVNFELNAKLPEMIIAHSDCEKKQEDVATRLFEARVTEKHTIETGRKFQKNNDDLTLKCQKMKKVIEELVMRNTEFIQQKTNRDKRERLKMKIEEQTKMEKQRLKMKIEDPVADAGFGSIYQKKIWNECIRLRGPRIRLCCKVIRMMGGVFGSWRLYSVTGFWLVKLLKTTVVAGGAVLREDDAGE</sequence>
<dbReference type="STRING" id="3914.A0A0L9UC20"/>
<keyword evidence="1" id="KW-0175">Coiled coil</keyword>
<dbReference type="Proteomes" id="UP000053144">
    <property type="component" value="Chromosome 4"/>
</dbReference>
<gene>
    <name evidence="2" type="ORF">LR48_Vigan04g064800</name>
</gene>
<evidence type="ECO:0000313" key="2">
    <source>
        <dbReference type="EMBL" id="KOM40450.1"/>
    </source>
</evidence>
<proteinExistence type="predicted"/>